<reference evidence="1 2" key="1">
    <citation type="submission" date="2024-02" db="EMBL/GenBank/DDBJ databases">
        <title>De novo assembly and annotation of 12 fungi associated with fruit tree decline syndrome in Ontario, Canada.</title>
        <authorList>
            <person name="Sulman M."/>
            <person name="Ellouze W."/>
            <person name="Ilyukhin E."/>
        </authorList>
    </citation>
    <scope>NUCLEOTIDE SEQUENCE [LARGE SCALE GENOMIC DNA]</scope>
    <source>
        <strain evidence="1 2">M169</strain>
    </source>
</reference>
<gene>
    <name evidence="1" type="ORF">SLS63_006736</name>
</gene>
<proteinExistence type="predicted"/>
<dbReference type="SUPFAM" id="SSF52047">
    <property type="entry name" value="RNI-like"/>
    <property type="match status" value="1"/>
</dbReference>
<dbReference type="EMBL" id="JAKNSF020000034">
    <property type="protein sequence ID" value="KAK7728288.1"/>
    <property type="molecule type" value="Genomic_DNA"/>
</dbReference>
<evidence type="ECO:0000313" key="1">
    <source>
        <dbReference type="EMBL" id="KAK7728288.1"/>
    </source>
</evidence>
<comment type="caution">
    <text evidence="1">The sequence shown here is derived from an EMBL/GenBank/DDBJ whole genome shotgun (WGS) entry which is preliminary data.</text>
</comment>
<dbReference type="Proteomes" id="UP001430848">
    <property type="component" value="Unassembled WGS sequence"/>
</dbReference>
<evidence type="ECO:0000313" key="2">
    <source>
        <dbReference type="Proteomes" id="UP001430848"/>
    </source>
</evidence>
<protein>
    <submittedName>
        <fullName evidence="1">Uncharacterized protein</fullName>
    </submittedName>
</protein>
<organism evidence="1 2">
    <name type="scientific">Diaporthe eres</name>
    <name type="common">Phomopsis oblonga</name>
    <dbReference type="NCBI Taxonomy" id="83184"/>
    <lineage>
        <taxon>Eukaryota</taxon>
        <taxon>Fungi</taxon>
        <taxon>Dikarya</taxon>
        <taxon>Ascomycota</taxon>
        <taxon>Pezizomycotina</taxon>
        <taxon>Sordariomycetes</taxon>
        <taxon>Sordariomycetidae</taxon>
        <taxon>Diaporthales</taxon>
        <taxon>Diaporthaceae</taxon>
        <taxon>Diaporthe</taxon>
        <taxon>Diaporthe eres species complex</taxon>
    </lineage>
</organism>
<sequence length="355" mass="40323">MNVYDSFYKQVADHIRNDLNAKAEHRTFLQLLEEFSFTSNRILYKHYAFFLLPSLKNIISMRDKGRWSTILDLDKDIGIWNPHIKQLSLRSSALIPSEAYVIPRSFPRLEEFEFSINAQEMNRQVSPGGLTEVISDRQSLSATLAKMPHLSSLVLRLHFPKATALPRINFPMHLGPAGGITSLGGLRNLTYLQIGMNSLMGYRDKNGQPQAQPLPPSLLPPYLERLDLSTCLSCWDSQIASLSPNAWQQTLPSYPDESTLTFIKHLAAYVSAGPGLSGLRVFHVYSQEAWWLAHPVDYKNFGPDKVGGPSWDAGRFEESCGISRFEKRTPRIHFRAYETDEYGCGQHQTYQPYNP</sequence>
<accession>A0ABR1P7B3</accession>
<name>A0ABR1P7B3_DIAER</name>
<dbReference type="Gene3D" id="3.80.10.10">
    <property type="entry name" value="Ribonuclease Inhibitor"/>
    <property type="match status" value="1"/>
</dbReference>
<dbReference type="InterPro" id="IPR032675">
    <property type="entry name" value="LRR_dom_sf"/>
</dbReference>
<keyword evidence="2" id="KW-1185">Reference proteome</keyword>